<sequence length="192" mass="22151">MRKDAQVWIEAIKSELTSLRINGTFEIIQGEVQKGMKLLSSRWILWNKLDCLGRLARRKARLVIKGYIQRFGIDFGEIFAGVNRNSTLHTLLVKATAEDLEIDNIDIDTAFLNEELIDAEILIKILQYFEEAFPEIKEMLKKDPQKTRVYLKLKKSLYGLKQALCVWWLAVKKFYKELGLVASSADPNLFIG</sequence>
<evidence type="ECO:0000313" key="2">
    <source>
        <dbReference type="EMBL" id="ESZ89586.1"/>
    </source>
</evidence>
<keyword evidence="3" id="KW-1185">Reference proteome</keyword>
<dbReference type="HOGENOM" id="CLU_001650_21_5_1"/>
<gene>
    <name evidence="2" type="ORF">SBOR_10030</name>
</gene>
<dbReference type="OrthoDB" id="3799035at2759"/>
<name>W9C100_SCLBF</name>
<proteinExistence type="predicted"/>
<organism evidence="2 3">
    <name type="scientific">Sclerotinia borealis (strain F-4128)</name>
    <dbReference type="NCBI Taxonomy" id="1432307"/>
    <lineage>
        <taxon>Eukaryota</taxon>
        <taxon>Fungi</taxon>
        <taxon>Dikarya</taxon>
        <taxon>Ascomycota</taxon>
        <taxon>Pezizomycotina</taxon>
        <taxon>Leotiomycetes</taxon>
        <taxon>Helotiales</taxon>
        <taxon>Sclerotiniaceae</taxon>
        <taxon>Sclerotinia</taxon>
    </lineage>
</organism>
<comment type="caution">
    <text evidence="2">The sequence shown here is derived from an EMBL/GenBank/DDBJ whole genome shotgun (WGS) entry which is preliminary data.</text>
</comment>
<feature type="domain" description="Reverse transcriptase Ty1/copia-type" evidence="1">
    <location>
        <begin position="32"/>
        <end position="190"/>
    </location>
</feature>
<dbReference type="InterPro" id="IPR013103">
    <property type="entry name" value="RVT_2"/>
</dbReference>
<reference evidence="2 3" key="1">
    <citation type="journal article" date="2014" name="Genome Announc.">
        <title>Draft genome sequence of Sclerotinia borealis, a psychrophilic plant pathogenic fungus.</title>
        <authorList>
            <person name="Mardanov A.V."/>
            <person name="Beletsky A.V."/>
            <person name="Kadnikov V.V."/>
            <person name="Ignatov A.N."/>
            <person name="Ravin N.V."/>
        </authorList>
    </citation>
    <scope>NUCLEOTIDE SEQUENCE [LARGE SCALE GENOMIC DNA]</scope>
    <source>
        <strain evidence="3">F-4157</strain>
    </source>
</reference>
<accession>W9C100</accession>
<dbReference type="AlphaFoldDB" id="W9C100"/>
<dbReference type="EMBL" id="AYSA01000866">
    <property type="protein sequence ID" value="ESZ89586.1"/>
    <property type="molecule type" value="Genomic_DNA"/>
</dbReference>
<evidence type="ECO:0000313" key="3">
    <source>
        <dbReference type="Proteomes" id="UP000019487"/>
    </source>
</evidence>
<evidence type="ECO:0000259" key="1">
    <source>
        <dbReference type="Pfam" id="PF07727"/>
    </source>
</evidence>
<protein>
    <submittedName>
        <fullName evidence="2">Retrovirus-related Pol polyprotein from transposon TNT 1-94</fullName>
    </submittedName>
</protein>
<dbReference type="Proteomes" id="UP000019487">
    <property type="component" value="Unassembled WGS sequence"/>
</dbReference>
<dbReference type="Pfam" id="PF07727">
    <property type="entry name" value="RVT_2"/>
    <property type="match status" value="1"/>
</dbReference>
<dbReference type="STRING" id="1432307.W9C100"/>